<feature type="non-terminal residue" evidence="5">
    <location>
        <position position="1"/>
    </location>
</feature>
<proteinExistence type="predicted"/>
<evidence type="ECO:0000313" key="5">
    <source>
        <dbReference type="EMBL" id="KAA4644754.1"/>
    </source>
</evidence>
<dbReference type="InterPro" id="IPR012939">
    <property type="entry name" value="Glyco_hydro_92"/>
</dbReference>
<dbReference type="GO" id="GO:0030246">
    <property type="term" value="F:carbohydrate binding"/>
    <property type="evidence" value="ECO:0007669"/>
    <property type="project" value="InterPro"/>
</dbReference>
<dbReference type="GO" id="GO:0000224">
    <property type="term" value="F:peptide-N4-(N-acetyl-beta-glucosaminyl)asparagine amidase activity"/>
    <property type="evidence" value="ECO:0007669"/>
    <property type="project" value="TreeGrafter"/>
</dbReference>
<comment type="caution">
    <text evidence="5">The sequence shown here is derived from an EMBL/GenBank/DDBJ whole genome shotgun (WGS) entry which is preliminary data.</text>
</comment>
<organism evidence="5 6">
    <name type="scientific">Bacteroides ovatus</name>
    <dbReference type="NCBI Taxonomy" id="28116"/>
    <lineage>
        <taxon>Bacteria</taxon>
        <taxon>Pseudomonadati</taxon>
        <taxon>Bacteroidota</taxon>
        <taxon>Bacteroidia</taxon>
        <taxon>Bacteroidales</taxon>
        <taxon>Bacteroidaceae</taxon>
        <taxon>Bacteroides</taxon>
    </lineage>
</organism>
<comment type="subunit">
    <text evidence="2">Monomer.</text>
</comment>
<dbReference type="InterPro" id="IPR005887">
    <property type="entry name" value="GH92_a_mannosidase_put"/>
</dbReference>
<accession>A0A642C1Y2</accession>
<dbReference type="NCBIfam" id="TIGR01180">
    <property type="entry name" value="aman2_put"/>
    <property type="match status" value="1"/>
</dbReference>
<sequence>ANNFKQEIASKNFAQVKQEASDLWNKELSRIRISGGTDDEKTVFYTSLYHTMIDPRIYTDVDGRYIGGDKKVHEQDGTFTKRTIFSGWDVFRSQFPLQAMINPRLVSDALNSLITMADQSRREYYERWELLNSYSGCMIGNPALSVLADAYMKGIRTYDVEKAYQYAVNTSAKFGNDSLGYTPEPLSISYTLEYAYADWCVAQLAKALGKEEDAKRFYEKGKAYRNMFDAEKGWFRPRNADGSWKAWPENALTEEWYGCIESNAYQQGWFVPHDVPGMVELMGGKEEVIANLTNLFDHTPSDMLWNDYYNHANEPVHFVPFLFNQLDVPWYTQKWTRYICKNAYANKVEGIVGNEDVG</sequence>
<evidence type="ECO:0000256" key="2">
    <source>
        <dbReference type="ARBA" id="ARBA00011245"/>
    </source>
</evidence>
<dbReference type="SUPFAM" id="SSF48208">
    <property type="entry name" value="Six-hairpin glycosidases"/>
    <property type="match status" value="1"/>
</dbReference>
<dbReference type="Gene3D" id="3.30.2080.10">
    <property type="entry name" value="GH92 mannosidase domain"/>
    <property type="match status" value="1"/>
</dbReference>
<comment type="cofactor">
    <cofactor evidence="1">
        <name>Ca(2+)</name>
        <dbReference type="ChEBI" id="CHEBI:29108"/>
    </cofactor>
</comment>
<dbReference type="Gene3D" id="1.20.1050.60">
    <property type="entry name" value="alpha-1,2-mannosidase"/>
    <property type="match status" value="1"/>
</dbReference>
<dbReference type="Gene3D" id="1.20.1610.10">
    <property type="entry name" value="alpha-1,2-mannosidases domains"/>
    <property type="match status" value="1"/>
</dbReference>
<protein>
    <submittedName>
        <fullName evidence="5">Glycoside hydrolase family 92 protein</fullName>
    </submittedName>
</protein>
<dbReference type="Gene3D" id="2.70.98.10">
    <property type="match status" value="1"/>
</dbReference>
<gene>
    <name evidence="5" type="ORF">F3B98_33285</name>
</gene>
<dbReference type="GO" id="GO:0005975">
    <property type="term" value="P:carbohydrate metabolic process"/>
    <property type="evidence" value="ECO:0007669"/>
    <property type="project" value="InterPro"/>
</dbReference>
<feature type="non-terminal residue" evidence="5">
    <location>
        <position position="358"/>
    </location>
</feature>
<dbReference type="Proteomes" id="UP000435985">
    <property type="component" value="Unassembled WGS sequence"/>
</dbReference>
<dbReference type="GO" id="GO:0005829">
    <property type="term" value="C:cytosol"/>
    <property type="evidence" value="ECO:0007669"/>
    <property type="project" value="TreeGrafter"/>
</dbReference>
<dbReference type="PANTHER" id="PTHR12143:SF39">
    <property type="entry name" value="SECRETED PROTEIN"/>
    <property type="match status" value="1"/>
</dbReference>
<dbReference type="InterPro" id="IPR014718">
    <property type="entry name" value="GH-type_carb-bd"/>
</dbReference>
<dbReference type="InterPro" id="IPR050883">
    <property type="entry name" value="PNGase"/>
</dbReference>
<dbReference type="EMBL" id="VWFO01000752">
    <property type="protein sequence ID" value="KAA4644754.1"/>
    <property type="molecule type" value="Genomic_DNA"/>
</dbReference>
<evidence type="ECO:0000259" key="4">
    <source>
        <dbReference type="Pfam" id="PF07971"/>
    </source>
</evidence>
<dbReference type="PANTHER" id="PTHR12143">
    <property type="entry name" value="PEPTIDE N-GLYCANASE PNGASE -RELATED"/>
    <property type="match status" value="1"/>
</dbReference>
<keyword evidence="5" id="KW-0378">Hydrolase</keyword>
<dbReference type="AlphaFoldDB" id="A0A642C1Y2"/>
<reference evidence="5 6" key="1">
    <citation type="journal article" date="2019" name="Nat. Med.">
        <title>A library of human gut bacterial isolates paired with longitudinal multiomics data enables mechanistic microbiome research.</title>
        <authorList>
            <person name="Poyet M."/>
            <person name="Groussin M."/>
            <person name="Gibbons S.M."/>
            <person name="Avila-Pacheco J."/>
            <person name="Jiang X."/>
            <person name="Kearney S.M."/>
            <person name="Perrotta A.R."/>
            <person name="Berdy B."/>
            <person name="Zhao S."/>
            <person name="Lieberman T.D."/>
            <person name="Swanson P.K."/>
            <person name="Smith M."/>
            <person name="Roesemann S."/>
            <person name="Alexander J.E."/>
            <person name="Rich S.A."/>
            <person name="Livny J."/>
            <person name="Vlamakis H."/>
            <person name="Clish C."/>
            <person name="Bullock K."/>
            <person name="Deik A."/>
            <person name="Scott J."/>
            <person name="Pierce K.A."/>
            <person name="Xavier R.J."/>
            <person name="Alm E.J."/>
        </authorList>
    </citation>
    <scope>NUCLEOTIDE SEQUENCE [LARGE SCALE GENOMIC DNA]</scope>
    <source>
        <strain evidence="5 6">BIOML-A14</strain>
    </source>
</reference>
<dbReference type="Pfam" id="PF07971">
    <property type="entry name" value="Glyco_hydro_92"/>
    <property type="match status" value="1"/>
</dbReference>
<dbReference type="InterPro" id="IPR008928">
    <property type="entry name" value="6-hairpin_glycosidase_sf"/>
</dbReference>
<keyword evidence="3" id="KW-0106">Calcium</keyword>
<evidence type="ECO:0000313" key="6">
    <source>
        <dbReference type="Proteomes" id="UP000435985"/>
    </source>
</evidence>
<evidence type="ECO:0000256" key="1">
    <source>
        <dbReference type="ARBA" id="ARBA00001913"/>
    </source>
</evidence>
<dbReference type="GO" id="GO:0006516">
    <property type="term" value="P:glycoprotein catabolic process"/>
    <property type="evidence" value="ECO:0007669"/>
    <property type="project" value="TreeGrafter"/>
</dbReference>
<evidence type="ECO:0000256" key="3">
    <source>
        <dbReference type="ARBA" id="ARBA00022837"/>
    </source>
</evidence>
<name>A0A642C1Y2_BACOV</name>
<feature type="domain" description="Glycosyl hydrolase family 92" evidence="4">
    <location>
        <begin position="2"/>
        <end position="358"/>
    </location>
</feature>